<dbReference type="AlphaFoldDB" id="A0A6A5Z4G6"/>
<dbReference type="PANTHER" id="PTHR37844">
    <property type="entry name" value="SER/THR PROTEIN PHOSPHATASE SUPERFAMILY (AFU_ORTHOLOGUE AFUA_1G14840)"/>
    <property type="match status" value="1"/>
</dbReference>
<proteinExistence type="predicted"/>
<dbReference type="Proteomes" id="UP000799770">
    <property type="component" value="Unassembled WGS sequence"/>
</dbReference>
<keyword evidence="2" id="KW-1185">Reference proteome</keyword>
<evidence type="ECO:0000313" key="2">
    <source>
        <dbReference type="Proteomes" id="UP000799770"/>
    </source>
</evidence>
<dbReference type="EMBL" id="ML977328">
    <property type="protein sequence ID" value="KAF2113211.1"/>
    <property type="molecule type" value="Genomic_DNA"/>
</dbReference>
<protein>
    <submittedName>
        <fullName evidence="1">Ser/Thr protein phosphatase superfamily</fullName>
    </submittedName>
</protein>
<sequence length="292" mass="32307">MKRLSGLFSGPKTSFQILSDLHLDHDSQYLSFHIPATAPYLILAGNIGRLLDYEAYLSFFIRRCNLYERVFLVLGSLEFHSISIASGFELAAKLQAEDRLKGKLVILNRTRYEVPDTNVTILGCTLWSQIPESAEAAVLKKIPEFDMHTGIRQWGVAAHNAAHETDLAWLKQEVQSSSTFAGTNASSSASPSNYFVVSSFAPNLREALAPWQVDSPWSSAYGTELLSGNDWNGVRKWFCGSTGRSVEFKQYGVKVVSNERGCVGEEVTGVLSDGLSEKDKKGVFDVTRVVRV</sequence>
<dbReference type="OrthoDB" id="550558at2759"/>
<reference evidence="1" key="1">
    <citation type="journal article" date="2020" name="Stud. Mycol.">
        <title>101 Dothideomycetes genomes: a test case for predicting lifestyles and emergence of pathogens.</title>
        <authorList>
            <person name="Haridas S."/>
            <person name="Albert R."/>
            <person name="Binder M."/>
            <person name="Bloem J."/>
            <person name="Labutti K."/>
            <person name="Salamov A."/>
            <person name="Andreopoulos B."/>
            <person name="Baker S."/>
            <person name="Barry K."/>
            <person name="Bills G."/>
            <person name="Bluhm B."/>
            <person name="Cannon C."/>
            <person name="Castanera R."/>
            <person name="Culley D."/>
            <person name="Daum C."/>
            <person name="Ezra D."/>
            <person name="Gonzalez J."/>
            <person name="Henrissat B."/>
            <person name="Kuo A."/>
            <person name="Liang C."/>
            <person name="Lipzen A."/>
            <person name="Lutzoni F."/>
            <person name="Magnuson J."/>
            <person name="Mondo S."/>
            <person name="Nolan M."/>
            <person name="Ohm R."/>
            <person name="Pangilinan J."/>
            <person name="Park H.-J."/>
            <person name="Ramirez L."/>
            <person name="Alfaro M."/>
            <person name="Sun H."/>
            <person name="Tritt A."/>
            <person name="Yoshinaga Y."/>
            <person name="Zwiers L.-H."/>
            <person name="Turgeon B."/>
            <person name="Goodwin S."/>
            <person name="Spatafora J."/>
            <person name="Crous P."/>
            <person name="Grigoriev I."/>
        </authorList>
    </citation>
    <scope>NUCLEOTIDE SEQUENCE</scope>
    <source>
        <strain evidence="1">CBS 627.86</strain>
    </source>
</reference>
<evidence type="ECO:0000313" key="1">
    <source>
        <dbReference type="EMBL" id="KAF2113211.1"/>
    </source>
</evidence>
<accession>A0A6A5Z4G6</accession>
<gene>
    <name evidence="1" type="ORF">BDV96DRAFT_496619</name>
</gene>
<dbReference type="PANTHER" id="PTHR37844:SF2">
    <property type="entry name" value="SER_THR PROTEIN PHOSPHATASE SUPERFAMILY (AFU_ORTHOLOGUE AFUA_1G14840)"/>
    <property type="match status" value="1"/>
</dbReference>
<name>A0A6A5Z4G6_9PLEO</name>
<organism evidence="1 2">
    <name type="scientific">Lophiotrema nucula</name>
    <dbReference type="NCBI Taxonomy" id="690887"/>
    <lineage>
        <taxon>Eukaryota</taxon>
        <taxon>Fungi</taxon>
        <taxon>Dikarya</taxon>
        <taxon>Ascomycota</taxon>
        <taxon>Pezizomycotina</taxon>
        <taxon>Dothideomycetes</taxon>
        <taxon>Pleosporomycetidae</taxon>
        <taxon>Pleosporales</taxon>
        <taxon>Lophiotremataceae</taxon>
        <taxon>Lophiotrema</taxon>
    </lineage>
</organism>